<organism evidence="1 2">
    <name type="scientific">Microbacterium aquimaris</name>
    <dbReference type="NCBI Taxonomy" id="459816"/>
    <lineage>
        <taxon>Bacteria</taxon>
        <taxon>Bacillati</taxon>
        <taxon>Actinomycetota</taxon>
        <taxon>Actinomycetes</taxon>
        <taxon>Micrococcales</taxon>
        <taxon>Microbacteriaceae</taxon>
        <taxon>Microbacterium</taxon>
    </lineage>
</organism>
<protein>
    <submittedName>
        <fullName evidence="1">Cyclase family protein</fullName>
        <ecNumber evidence="1">3.5.-.-</ecNumber>
    </submittedName>
</protein>
<dbReference type="InterPro" id="IPR007325">
    <property type="entry name" value="KFase/CYL"/>
</dbReference>
<name>A0ABU5N2B9_9MICO</name>
<dbReference type="RefSeq" id="WP_194422972.1">
    <property type="nucleotide sequence ID" value="NZ_BAAAPT010000001.1"/>
</dbReference>
<comment type="caution">
    <text evidence="1">The sequence shown here is derived from an EMBL/GenBank/DDBJ whole genome shotgun (WGS) entry which is preliminary data.</text>
</comment>
<keyword evidence="1" id="KW-0378">Hydrolase</keyword>
<accession>A0ABU5N2B9</accession>
<dbReference type="PANTHER" id="PTHR31118:SF12">
    <property type="entry name" value="CYCLASE-LIKE PROTEIN 2"/>
    <property type="match status" value="1"/>
</dbReference>
<dbReference type="Gene3D" id="3.50.30.50">
    <property type="entry name" value="Putative cyclase"/>
    <property type="match status" value="1"/>
</dbReference>
<keyword evidence="2" id="KW-1185">Reference proteome</keyword>
<dbReference type="InterPro" id="IPR037175">
    <property type="entry name" value="KFase_sf"/>
</dbReference>
<sequence length="280" mass="29217">MSVDPLPGSGLGAAWLGSSVVDLSLTVAEELPCSWPGHMPYQQKTFNYFVDDFSDEAVLRSHCGHYQTRWLLMDEHTGTHVDAPAHFVPSPTSGLEGADEAGAITADRIPLDQLVGPAAVIDVTALVGTAVADGHSPMIEIAHVRAFEERYGDLAPGDVVLFRSDWDAMHYRAGGAGAHYAQEAVIHGRGAAWPAPSVETMTYLADRGVRCVGTDGPSMGSSHDGGPVHVSGLSNGLVFVEALANLAALPARGALFVFAPLKIARGSGAPGRALGFVPGT</sequence>
<gene>
    <name evidence="1" type="ORF">R2Q92_00090</name>
</gene>
<reference evidence="1 2" key="1">
    <citation type="submission" date="2023-10" db="EMBL/GenBank/DDBJ databases">
        <title>Microbacterium xanthum sp. nov., isolated from seaweed.</title>
        <authorList>
            <person name="Lee S.D."/>
        </authorList>
    </citation>
    <scope>NUCLEOTIDE SEQUENCE [LARGE SCALE GENOMIC DNA]</scope>
    <source>
        <strain evidence="1 2">KCTC 19124</strain>
    </source>
</reference>
<evidence type="ECO:0000313" key="1">
    <source>
        <dbReference type="EMBL" id="MDZ8160220.1"/>
    </source>
</evidence>
<dbReference type="EC" id="3.5.-.-" evidence="1"/>
<dbReference type="Proteomes" id="UP001291912">
    <property type="component" value="Unassembled WGS sequence"/>
</dbReference>
<dbReference type="PANTHER" id="PTHR31118">
    <property type="entry name" value="CYCLASE-LIKE PROTEIN 2"/>
    <property type="match status" value="1"/>
</dbReference>
<dbReference type="SUPFAM" id="SSF102198">
    <property type="entry name" value="Putative cyclase"/>
    <property type="match status" value="1"/>
</dbReference>
<dbReference type="EMBL" id="JAWJYN010000001">
    <property type="protein sequence ID" value="MDZ8160220.1"/>
    <property type="molecule type" value="Genomic_DNA"/>
</dbReference>
<evidence type="ECO:0000313" key="2">
    <source>
        <dbReference type="Proteomes" id="UP001291912"/>
    </source>
</evidence>
<dbReference type="GO" id="GO:0016787">
    <property type="term" value="F:hydrolase activity"/>
    <property type="evidence" value="ECO:0007669"/>
    <property type="project" value="UniProtKB-KW"/>
</dbReference>
<dbReference type="Pfam" id="PF04199">
    <property type="entry name" value="Cyclase"/>
    <property type="match status" value="1"/>
</dbReference>
<proteinExistence type="predicted"/>